<name>A0A316UBI6_9BASI</name>
<organism evidence="8 9">
    <name type="scientific">Pseudomicrostroma glucosiphilum</name>
    <dbReference type="NCBI Taxonomy" id="1684307"/>
    <lineage>
        <taxon>Eukaryota</taxon>
        <taxon>Fungi</taxon>
        <taxon>Dikarya</taxon>
        <taxon>Basidiomycota</taxon>
        <taxon>Ustilaginomycotina</taxon>
        <taxon>Exobasidiomycetes</taxon>
        <taxon>Microstromatales</taxon>
        <taxon>Microstromatales incertae sedis</taxon>
        <taxon>Pseudomicrostroma</taxon>
    </lineage>
</organism>
<evidence type="ECO:0000256" key="7">
    <source>
        <dbReference type="SAM" id="Phobius"/>
    </source>
</evidence>
<dbReference type="Pfam" id="PF01150">
    <property type="entry name" value="GDA1_CD39"/>
    <property type="match status" value="1"/>
</dbReference>
<dbReference type="GO" id="GO:0004382">
    <property type="term" value="F:GDP phosphatase activity"/>
    <property type="evidence" value="ECO:0007669"/>
    <property type="project" value="TreeGrafter"/>
</dbReference>
<gene>
    <name evidence="8" type="ORF">BCV69DRAFT_257478</name>
</gene>
<feature type="compositionally biased region" description="Low complexity" evidence="6">
    <location>
        <begin position="623"/>
        <end position="640"/>
    </location>
</feature>
<dbReference type="Gene3D" id="3.30.420.150">
    <property type="entry name" value="Exopolyphosphatase. Domain 2"/>
    <property type="match status" value="1"/>
</dbReference>
<dbReference type="GO" id="GO:0017111">
    <property type="term" value="F:ribonucleoside triphosphate phosphatase activity"/>
    <property type="evidence" value="ECO:0007669"/>
    <property type="project" value="TreeGrafter"/>
</dbReference>
<dbReference type="PANTHER" id="PTHR11782:SF121">
    <property type="entry name" value="NUCLEOSIDE-DIPHOSPHATASE MIG-23"/>
    <property type="match status" value="1"/>
</dbReference>
<keyword evidence="4" id="KW-0547">Nucleotide-binding</keyword>
<dbReference type="RefSeq" id="XP_025349716.1">
    <property type="nucleotide sequence ID" value="XM_025490626.1"/>
</dbReference>
<dbReference type="GO" id="GO:0045134">
    <property type="term" value="F:UDP phosphatase activity"/>
    <property type="evidence" value="ECO:0007669"/>
    <property type="project" value="TreeGrafter"/>
</dbReference>
<evidence type="ECO:0000256" key="6">
    <source>
        <dbReference type="SAM" id="MobiDB-lite"/>
    </source>
</evidence>
<dbReference type="PROSITE" id="PS01238">
    <property type="entry name" value="GDA1_CD39_NTPASE"/>
    <property type="match status" value="1"/>
</dbReference>
<feature type="binding site" evidence="4">
    <location>
        <begin position="226"/>
        <end position="230"/>
    </location>
    <ligand>
        <name>ATP</name>
        <dbReference type="ChEBI" id="CHEBI:30616"/>
    </ligand>
</feature>
<dbReference type="GO" id="GO:0046036">
    <property type="term" value="P:CTP metabolic process"/>
    <property type="evidence" value="ECO:0007669"/>
    <property type="project" value="TreeGrafter"/>
</dbReference>
<dbReference type="GO" id="GO:0005794">
    <property type="term" value="C:Golgi apparatus"/>
    <property type="evidence" value="ECO:0007669"/>
    <property type="project" value="TreeGrafter"/>
</dbReference>
<dbReference type="GO" id="GO:0006256">
    <property type="term" value="P:UDP catabolic process"/>
    <property type="evidence" value="ECO:0007669"/>
    <property type="project" value="TreeGrafter"/>
</dbReference>
<feature type="compositionally biased region" description="Low complexity" evidence="6">
    <location>
        <begin position="857"/>
        <end position="884"/>
    </location>
</feature>
<reference evidence="8 9" key="1">
    <citation type="journal article" date="2018" name="Mol. Biol. Evol.">
        <title>Broad Genomic Sampling Reveals a Smut Pathogenic Ancestry of the Fungal Clade Ustilaginomycotina.</title>
        <authorList>
            <person name="Kijpornyongpan T."/>
            <person name="Mondo S.J."/>
            <person name="Barry K."/>
            <person name="Sandor L."/>
            <person name="Lee J."/>
            <person name="Lipzen A."/>
            <person name="Pangilinan J."/>
            <person name="LaButti K."/>
            <person name="Hainaut M."/>
            <person name="Henrissat B."/>
            <person name="Grigoriev I.V."/>
            <person name="Spatafora J.W."/>
            <person name="Aime M.C."/>
        </authorList>
    </citation>
    <scope>NUCLEOTIDE SEQUENCE [LARGE SCALE GENOMIC DNA]</scope>
    <source>
        <strain evidence="8 9">MCA 4718</strain>
    </source>
</reference>
<evidence type="ECO:0000256" key="2">
    <source>
        <dbReference type="ARBA" id="ARBA00022801"/>
    </source>
</evidence>
<protein>
    <recommendedName>
        <fullName evidence="10">Nucleoside phosphatase GDA1/CD39</fullName>
    </recommendedName>
</protein>
<keyword evidence="7" id="KW-1133">Transmembrane helix</keyword>
<feature type="compositionally biased region" description="Basic residues" evidence="6">
    <location>
        <begin position="684"/>
        <end position="693"/>
    </location>
</feature>
<dbReference type="Gene3D" id="3.30.420.40">
    <property type="match status" value="1"/>
</dbReference>
<evidence type="ECO:0000256" key="1">
    <source>
        <dbReference type="ARBA" id="ARBA00009283"/>
    </source>
</evidence>
<evidence type="ECO:0000256" key="4">
    <source>
        <dbReference type="PIRSR" id="PIRSR600407-2"/>
    </source>
</evidence>
<keyword evidence="9" id="KW-1185">Reference proteome</keyword>
<keyword evidence="4" id="KW-0067">ATP-binding</keyword>
<feature type="compositionally biased region" description="Acidic residues" evidence="6">
    <location>
        <begin position="608"/>
        <end position="617"/>
    </location>
</feature>
<dbReference type="GO" id="GO:0016020">
    <property type="term" value="C:membrane"/>
    <property type="evidence" value="ECO:0007669"/>
    <property type="project" value="TreeGrafter"/>
</dbReference>
<proteinExistence type="inferred from homology"/>
<feature type="transmembrane region" description="Helical" evidence="7">
    <location>
        <begin position="547"/>
        <end position="565"/>
    </location>
</feature>
<feature type="region of interest" description="Disordered" evidence="6">
    <location>
        <begin position="678"/>
        <end position="702"/>
    </location>
</feature>
<accession>A0A316UBI6</accession>
<feature type="compositionally biased region" description="Polar residues" evidence="6">
    <location>
        <begin position="806"/>
        <end position="818"/>
    </location>
</feature>
<evidence type="ECO:0000256" key="5">
    <source>
        <dbReference type="RuleBase" id="RU003833"/>
    </source>
</evidence>
<keyword evidence="7" id="KW-0472">Membrane</keyword>
<feature type="compositionally biased region" description="Low complexity" evidence="6">
    <location>
        <begin position="736"/>
        <end position="794"/>
    </location>
</feature>
<evidence type="ECO:0000256" key="3">
    <source>
        <dbReference type="PIRSR" id="PIRSR600407-1"/>
    </source>
</evidence>
<feature type="active site" description="Proton acceptor" evidence="3">
    <location>
        <position position="180"/>
    </location>
</feature>
<evidence type="ECO:0000313" key="9">
    <source>
        <dbReference type="Proteomes" id="UP000245942"/>
    </source>
</evidence>
<feature type="region of interest" description="Disordered" evidence="6">
    <location>
        <begin position="608"/>
        <end position="652"/>
    </location>
</feature>
<dbReference type="Proteomes" id="UP000245942">
    <property type="component" value="Unassembled WGS sequence"/>
</dbReference>
<dbReference type="AlphaFoldDB" id="A0A316UBI6"/>
<feature type="compositionally biased region" description="Polar residues" evidence="6">
    <location>
        <begin position="825"/>
        <end position="837"/>
    </location>
</feature>
<sequence length="922" mass="98790">MALWPEPGPSTPPRLSRRSPIQYTSSWASDRKYALLVDAGSSGSRLQVYSWKDPDVTKRQRLRQGKKIKVLPKVEKGTQEGSGQEWQWKVEPGISSFGSHPQDIANYLRPLFRHALDVIPPHQVASTPVYIMATAGMRLIPLEQQRSIIRATCSFIEGETLFSLHGRCEDHVQVISGEEEGLLGWIAINYLMDGFHFKPDDDAKKLNADTKASKGKSTYGFLDMGGASTQIAFEPSKHALAASPASGHQQEEELAQVKLKLLDGTEVTHDVFVTTFLGFGANKARERYEQQLTHEASLAKSDRLSAVPDPCLPSGSLIHPATNASITGTGSFNKCLTSLAPLLEKEAPCSHPPCLFHGIHVPTIDFSVNHFIGVSEYWFSSHDIFNLGGVYDFVQFQKAAQKFCSRPWAELEKSLAGKKEFAPQVNEERLRMQCFKAAWMVTVLHDGIGIPRVIDHQGKGDGKDHVDQVGLKAGQKNLVTEEGDWFQSVNEVEGTSVSWTLGKAVLEATKDVKTVLTLDGPHREGSAIGLSGDRIASHAKEAAGNPLALLFLAIVLFLLGGFIFSRGKSPRAQRRRAVFNFFLPLPFGTCFGLAKKRTAKGDYILADTEDGEEEMEEGAVGLSDASSSSSRGEPASSPSRSSRHRLASGRNSTGPLMRFLPLTARRWLLRSATYIPGTAASRRASSRRNRKNRSQHDNIFQQHDVHMVEDLHLQSLYGREMASNGVRSAFSPSLMRASRPASPSIASLPPGIAASGPGGILSRPASRSSGRGSPRTVSNPSSSNGNANVGSAFSLRPYGSPPPLFMTSTNASRSNSPPQGALNGFPSSTSAGPSSQAPLRATSPAVGGSAGPGGAAAAGAPMAWTSSTSSSVSGSTTPVYSAVSGSGGGGSAGGVHPMLLPSISQAFAFEEGKDKEKRGKRG</sequence>
<dbReference type="EMBL" id="KZ819323">
    <property type="protein sequence ID" value="PWN22556.1"/>
    <property type="molecule type" value="Genomic_DNA"/>
</dbReference>
<evidence type="ECO:0000313" key="8">
    <source>
        <dbReference type="EMBL" id="PWN22556.1"/>
    </source>
</evidence>
<evidence type="ECO:0008006" key="10">
    <source>
        <dbReference type="Google" id="ProtNLM"/>
    </source>
</evidence>
<comment type="similarity">
    <text evidence="1 5">Belongs to the GDA1/CD39 NTPase family.</text>
</comment>
<feature type="transmembrane region" description="Helical" evidence="7">
    <location>
        <begin position="577"/>
        <end position="594"/>
    </location>
</feature>
<keyword evidence="2 5" id="KW-0378">Hydrolase</keyword>
<dbReference type="GO" id="GO:0005524">
    <property type="term" value="F:ATP binding"/>
    <property type="evidence" value="ECO:0007669"/>
    <property type="project" value="UniProtKB-KW"/>
</dbReference>
<dbReference type="InterPro" id="IPR000407">
    <property type="entry name" value="GDA1_CD39_NTPase"/>
</dbReference>
<dbReference type="STRING" id="1684307.A0A316UBI6"/>
<feature type="region of interest" description="Disordered" evidence="6">
    <location>
        <begin position="736"/>
        <end position="898"/>
    </location>
</feature>
<dbReference type="PANTHER" id="PTHR11782">
    <property type="entry name" value="ADENOSINE/GUANOSINE DIPHOSPHATASE"/>
    <property type="match status" value="1"/>
</dbReference>
<keyword evidence="7" id="KW-0812">Transmembrane</keyword>
<dbReference type="OrthoDB" id="6372431at2759"/>
<dbReference type="GeneID" id="37012360"/>
<dbReference type="CDD" id="cd24039">
    <property type="entry name" value="ASKHA_NBD_YND1-like"/>
    <property type="match status" value="1"/>
</dbReference>